<name>A0A0F9WMY3_9ZZZZ</name>
<gene>
    <name evidence="2" type="ORF">LCGC14_0259410</name>
</gene>
<proteinExistence type="predicted"/>
<reference evidence="2" key="1">
    <citation type="journal article" date="2015" name="Nature">
        <title>Complex archaea that bridge the gap between prokaryotes and eukaryotes.</title>
        <authorList>
            <person name="Spang A."/>
            <person name="Saw J.H."/>
            <person name="Jorgensen S.L."/>
            <person name="Zaremba-Niedzwiedzka K."/>
            <person name="Martijn J."/>
            <person name="Lind A.E."/>
            <person name="van Eijk R."/>
            <person name="Schleper C."/>
            <person name="Guy L."/>
            <person name="Ettema T.J."/>
        </authorList>
    </citation>
    <scope>NUCLEOTIDE SEQUENCE</scope>
</reference>
<protein>
    <submittedName>
        <fullName evidence="2">Uncharacterized protein</fullName>
    </submittedName>
</protein>
<feature type="region of interest" description="Disordered" evidence="1">
    <location>
        <begin position="248"/>
        <end position="279"/>
    </location>
</feature>
<sequence length="279" mass="31026">MPAPRLDQATIERMLLAYIKDPNTTYVAKACNVSWETAKKYIQHGAPTLGIGPFATEARRILRNGDKIVRLTEVTKEIRYKVEERDLAGLQDMLFEFEATIHECIGLVKARATREKEYFAKCDDMRANETPEDMIAKVKVPRAMNMNDLRGLAQALHELDGMKRQFWDRLEIVRRTTVESTVSAGDGPVAEGIAVASPPPLDLSAWQPYEIAAYVDSIDEGLDPVYPAWMTVVGPGVQLERVHNGANVIPDKKGLDNSGQDRSVMFPPAADDPKSDEGD</sequence>
<comment type="caution">
    <text evidence="2">The sequence shown here is derived from an EMBL/GenBank/DDBJ whole genome shotgun (WGS) entry which is preliminary data.</text>
</comment>
<dbReference type="AlphaFoldDB" id="A0A0F9WMY3"/>
<evidence type="ECO:0000313" key="2">
    <source>
        <dbReference type="EMBL" id="KKN87486.1"/>
    </source>
</evidence>
<organism evidence="2">
    <name type="scientific">marine sediment metagenome</name>
    <dbReference type="NCBI Taxonomy" id="412755"/>
    <lineage>
        <taxon>unclassified sequences</taxon>
        <taxon>metagenomes</taxon>
        <taxon>ecological metagenomes</taxon>
    </lineage>
</organism>
<accession>A0A0F9WMY3</accession>
<evidence type="ECO:0000256" key="1">
    <source>
        <dbReference type="SAM" id="MobiDB-lite"/>
    </source>
</evidence>
<dbReference type="EMBL" id="LAZR01000138">
    <property type="protein sequence ID" value="KKN87486.1"/>
    <property type="molecule type" value="Genomic_DNA"/>
</dbReference>